<proteinExistence type="predicted"/>
<name>A0ABQ4WVN0_9ASTR</name>
<sequence length="73" mass="7470">MYNLASHLPQSRKTDAKFRSVDIGFFASVVGGGVGVDCCGGGVKDGNDCGMTVVNIGEDSMITKTGTVRSVGV</sequence>
<evidence type="ECO:0000313" key="1">
    <source>
        <dbReference type="EMBL" id="GJS56954.1"/>
    </source>
</evidence>
<reference evidence="1" key="1">
    <citation type="journal article" date="2022" name="Int. J. Mol. Sci.">
        <title>Draft Genome of Tanacetum Coccineum: Genomic Comparison of Closely Related Tanacetum-Family Plants.</title>
        <authorList>
            <person name="Yamashiro T."/>
            <person name="Shiraishi A."/>
            <person name="Nakayama K."/>
            <person name="Satake H."/>
        </authorList>
    </citation>
    <scope>NUCLEOTIDE SEQUENCE</scope>
</reference>
<organism evidence="1 2">
    <name type="scientific">Tanacetum coccineum</name>
    <dbReference type="NCBI Taxonomy" id="301880"/>
    <lineage>
        <taxon>Eukaryota</taxon>
        <taxon>Viridiplantae</taxon>
        <taxon>Streptophyta</taxon>
        <taxon>Embryophyta</taxon>
        <taxon>Tracheophyta</taxon>
        <taxon>Spermatophyta</taxon>
        <taxon>Magnoliopsida</taxon>
        <taxon>eudicotyledons</taxon>
        <taxon>Gunneridae</taxon>
        <taxon>Pentapetalae</taxon>
        <taxon>asterids</taxon>
        <taxon>campanulids</taxon>
        <taxon>Asterales</taxon>
        <taxon>Asteraceae</taxon>
        <taxon>Asteroideae</taxon>
        <taxon>Anthemideae</taxon>
        <taxon>Anthemidinae</taxon>
        <taxon>Tanacetum</taxon>
    </lineage>
</organism>
<dbReference type="EMBL" id="BQNB010008972">
    <property type="protein sequence ID" value="GJS56954.1"/>
    <property type="molecule type" value="Genomic_DNA"/>
</dbReference>
<accession>A0ABQ4WVN0</accession>
<keyword evidence="2" id="KW-1185">Reference proteome</keyword>
<evidence type="ECO:0000313" key="2">
    <source>
        <dbReference type="Proteomes" id="UP001151760"/>
    </source>
</evidence>
<dbReference type="Proteomes" id="UP001151760">
    <property type="component" value="Unassembled WGS sequence"/>
</dbReference>
<reference evidence="1" key="2">
    <citation type="submission" date="2022-01" db="EMBL/GenBank/DDBJ databases">
        <authorList>
            <person name="Yamashiro T."/>
            <person name="Shiraishi A."/>
            <person name="Satake H."/>
            <person name="Nakayama K."/>
        </authorList>
    </citation>
    <scope>NUCLEOTIDE SEQUENCE</scope>
</reference>
<gene>
    <name evidence="1" type="ORF">Tco_0651738</name>
</gene>
<protein>
    <submittedName>
        <fullName evidence="1">Uncharacterized protein</fullName>
    </submittedName>
</protein>
<comment type="caution">
    <text evidence="1">The sequence shown here is derived from an EMBL/GenBank/DDBJ whole genome shotgun (WGS) entry which is preliminary data.</text>
</comment>